<dbReference type="AlphaFoldDB" id="A0A1G1TKM5"/>
<proteinExistence type="predicted"/>
<dbReference type="OrthoDB" id="1122028at2"/>
<protein>
    <recommendedName>
        <fullName evidence="1">BLUF domain-containing protein</fullName>
    </recommendedName>
</protein>
<accession>A0A1G1TKM5</accession>
<dbReference type="EMBL" id="MDZA01000061">
    <property type="protein sequence ID" value="OGX91421.1"/>
    <property type="molecule type" value="Genomic_DNA"/>
</dbReference>
<dbReference type="PROSITE" id="PS50925">
    <property type="entry name" value="BLUF"/>
    <property type="match status" value="1"/>
</dbReference>
<dbReference type="InterPro" id="IPR007024">
    <property type="entry name" value="BLUF_domain"/>
</dbReference>
<evidence type="ECO:0000313" key="3">
    <source>
        <dbReference type="Proteomes" id="UP000177506"/>
    </source>
</evidence>
<dbReference type="SUPFAM" id="SSF54975">
    <property type="entry name" value="Acylphosphatase/BLUF domain-like"/>
    <property type="match status" value="1"/>
</dbReference>
<dbReference type="Pfam" id="PF04940">
    <property type="entry name" value="BLUF"/>
    <property type="match status" value="1"/>
</dbReference>
<sequence length="194" mass="21904">MDDLSTEDARRRAIAWATALAAGTSLAAQPHEAELLEHYARGEMTLNQVLARLETQVHHVLYRSQAAHPFSEDQLLELLEQARVGNEQHNLTGLLCYSHDGHFVQVLEGEEMAVREMFAHIQRDARHQRVTVLSEAAGPARMFGDWRMAFARVEATAFHWLIGYLEARRRNLLLPHVRIDDPHLVSLLAAFGAA</sequence>
<name>A0A1G1TKM5_9BACT</name>
<organism evidence="2 3">
    <name type="scientific">Hymenobacter coccineus</name>
    <dbReference type="NCBI Taxonomy" id="1908235"/>
    <lineage>
        <taxon>Bacteria</taxon>
        <taxon>Pseudomonadati</taxon>
        <taxon>Bacteroidota</taxon>
        <taxon>Cytophagia</taxon>
        <taxon>Cytophagales</taxon>
        <taxon>Hymenobacteraceae</taxon>
        <taxon>Hymenobacter</taxon>
    </lineage>
</organism>
<comment type="caution">
    <text evidence="2">The sequence shown here is derived from an EMBL/GenBank/DDBJ whole genome shotgun (WGS) entry which is preliminary data.</text>
</comment>
<keyword evidence="3" id="KW-1185">Reference proteome</keyword>
<feature type="domain" description="BLUF" evidence="1">
    <location>
        <begin position="57"/>
        <end position="149"/>
    </location>
</feature>
<evidence type="ECO:0000313" key="2">
    <source>
        <dbReference type="EMBL" id="OGX91421.1"/>
    </source>
</evidence>
<evidence type="ECO:0000259" key="1">
    <source>
        <dbReference type="PROSITE" id="PS50925"/>
    </source>
</evidence>
<dbReference type="SMART" id="SM01034">
    <property type="entry name" value="BLUF"/>
    <property type="match status" value="1"/>
</dbReference>
<gene>
    <name evidence="2" type="ORF">BEN49_19885</name>
</gene>
<dbReference type="Gene3D" id="3.30.70.100">
    <property type="match status" value="1"/>
</dbReference>
<dbReference type="RefSeq" id="WP_070741586.1">
    <property type="nucleotide sequence ID" value="NZ_MDZA01000061.1"/>
</dbReference>
<dbReference type="InterPro" id="IPR036046">
    <property type="entry name" value="Acylphosphatase-like_dom_sf"/>
</dbReference>
<reference evidence="2 3" key="1">
    <citation type="submission" date="2016-08" db="EMBL/GenBank/DDBJ databases">
        <title>Hymenobacter coccineus sp. nov., Hymenobacter lapidarius sp. nov. and Hymenobacter glacialis sp. nov., isolated from Antarctic soil.</title>
        <authorList>
            <person name="Sedlacek I."/>
            <person name="Kralova S."/>
            <person name="Kyrova K."/>
            <person name="Maslanova I."/>
            <person name="Stankova E."/>
            <person name="Vrbovska V."/>
            <person name="Nemec M."/>
            <person name="Bartak M."/>
            <person name="Svec P."/>
            <person name="Busse H.-J."/>
            <person name="Pantucek R."/>
        </authorList>
    </citation>
    <scope>NUCLEOTIDE SEQUENCE [LARGE SCALE GENOMIC DNA]</scope>
    <source>
        <strain evidence="2 3">CCM 8649</strain>
    </source>
</reference>
<dbReference type="GO" id="GO:0071949">
    <property type="term" value="F:FAD binding"/>
    <property type="evidence" value="ECO:0007669"/>
    <property type="project" value="InterPro"/>
</dbReference>
<dbReference type="Proteomes" id="UP000177506">
    <property type="component" value="Unassembled WGS sequence"/>
</dbReference>
<dbReference type="GO" id="GO:0009882">
    <property type="term" value="F:blue light photoreceptor activity"/>
    <property type="evidence" value="ECO:0007669"/>
    <property type="project" value="InterPro"/>
</dbReference>